<gene>
    <name evidence="2" type="ORF">CCACVL1_18211</name>
</gene>
<feature type="compositionally biased region" description="Polar residues" evidence="1">
    <location>
        <begin position="1"/>
        <end position="13"/>
    </location>
</feature>
<feature type="compositionally biased region" description="Polar residues" evidence="1">
    <location>
        <begin position="20"/>
        <end position="34"/>
    </location>
</feature>
<dbReference type="AlphaFoldDB" id="A0A1R3HMA2"/>
<organism evidence="2 3">
    <name type="scientific">Corchorus capsularis</name>
    <name type="common">Jute</name>
    <dbReference type="NCBI Taxonomy" id="210143"/>
    <lineage>
        <taxon>Eukaryota</taxon>
        <taxon>Viridiplantae</taxon>
        <taxon>Streptophyta</taxon>
        <taxon>Embryophyta</taxon>
        <taxon>Tracheophyta</taxon>
        <taxon>Spermatophyta</taxon>
        <taxon>Magnoliopsida</taxon>
        <taxon>eudicotyledons</taxon>
        <taxon>Gunneridae</taxon>
        <taxon>Pentapetalae</taxon>
        <taxon>rosids</taxon>
        <taxon>malvids</taxon>
        <taxon>Malvales</taxon>
        <taxon>Malvaceae</taxon>
        <taxon>Grewioideae</taxon>
        <taxon>Apeibeae</taxon>
        <taxon>Corchorus</taxon>
    </lineage>
</organism>
<accession>A0A1R3HMA2</accession>
<name>A0A1R3HMA2_COCAP</name>
<keyword evidence="3" id="KW-1185">Reference proteome</keyword>
<dbReference type="Proteomes" id="UP000188268">
    <property type="component" value="Unassembled WGS sequence"/>
</dbReference>
<feature type="region of interest" description="Disordered" evidence="1">
    <location>
        <begin position="1"/>
        <end position="34"/>
    </location>
</feature>
<dbReference type="EMBL" id="AWWV01011604">
    <property type="protein sequence ID" value="OMO71475.1"/>
    <property type="molecule type" value="Genomic_DNA"/>
</dbReference>
<evidence type="ECO:0000313" key="2">
    <source>
        <dbReference type="EMBL" id="OMO71475.1"/>
    </source>
</evidence>
<proteinExistence type="predicted"/>
<evidence type="ECO:0000313" key="3">
    <source>
        <dbReference type="Proteomes" id="UP000188268"/>
    </source>
</evidence>
<sequence>MENPNQAVGNSFTPGPVVSSVDNLATPNNELKKV</sequence>
<dbReference type="Gramene" id="OMO71475">
    <property type="protein sequence ID" value="OMO71475"/>
    <property type="gene ID" value="CCACVL1_18211"/>
</dbReference>
<comment type="caution">
    <text evidence="2">The sequence shown here is derived from an EMBL/GenBank/DDBJ whole genome shotgun (WGS) entry which is preliminary data.</text>
</comment>
<reference evidence="2 3" key="1">
    <citation type="submission" date="2013-09" db="EMBL/GenBank/DDBJ databases">
        <title>Corchorus capsularis genome sequencing.</title>
        <authorList>
            <person name="Alam M."/>
            <person name="Haque M.S."/>
            <person name="Islam M.S."/>
            <person name="Emdad E.M."/>
            <person name="Islam M.M."/>
            <person name="Ahmed B."/>
            <person name="Halim A."/>
            <person name="Hossen Q.M.M."/>
            <person name="Hossain M.Z."/>
            <person name="Ahmed R."/>
            <person name="Khan M.M."/>
            <person name="Islam R."/>
            <person name="Rashid M.M."/>
            <person name="Khan S.A."/>
            <person name="Rahman M.S."/>
            <person name="Alam M."/>
        </authorList>
    </citation>
    <scope>NUCLEOTIDE SEQUENCE [LARGE SCALE GENOMIC DNA]</scope>
    <source>
        <strain evidence="3">cv. CVL-1</strain>
        <tissue evidence="2">Whole seedling</tissue>
    </source>
</reference>
<evidence type="ECO:0000256" key="1">
    <source>
        <dbReference type="SAM" id="MobiDB-lite"/>
    </source>
</evidence>
<protein>
    <submittedName>
        <fullName evidence="2">Uncharacterized protein</fullName>
    </submittedName>
</protein>